<feature type="signal peptide" evidence="4">
    <location>
        <begin position="1"/>
        <end position="22"/>
    </location>
</feature>
<keyword evidence="8" id="KW-1185">Reference proteome</keyword>
<dbReference type="Pfam" id="PF13859">
    <property type="entry name" value="BNR_3"/>
    <property type="match status" value="1"/>
</dbReference>
<dbReference type="EC" id="3.2.1.18" evidence="3"/>
<proteinExistence type="inferred from homology"/>
<comment type="catalytic activity">
    <reaction evidence="1">
        <text>Hydrolysis of alpha-(2-&gt;3)-, alpha-(2-&gt;6)-, alpha-(2-&gt;8)- glycosidic linkages of terminal sialic acid residues in oligosaccharides, glycoproteins, glycolipids, colominic acid and synthetic substrates.</text>
        <dbReference type="EC" id="3.2.1.18"/>
    </reaction>
</comment>
<dbReference type="GO" id="GO:0006689">
    <property type="term" value="P:ganglioside catabolic process"/>
    <property type="evidence" value="ECO:0007669"/>
    <property type="project" value="TreeGrafter"/>
</dbReference>
<dbReference type="PANTHER" id="PTHR10628">
    <property type="entry name" value="SIALIDASE"/>
    <property type="match status" value="1"/>
</dbReference>
<evidence type="ECO:0000256" key="2">
    <source>
        <dbReference type="ARBA" id="ARBA00009348"/>
    </source>
</evidence>
<accession>A0A840CVD6</accession>
<dbReference type="Pfam" id="PF14873">
    <property type="entry name" value="BNR_assoc_N"/>
    <property type="match status" value="1"/>
</dbReference>
<dbReference type="GO" id="GO:0009313">
    <property type="term" value="P:oligosaccharide catabolic process"/>
    <property type="evidence" value="ECO:0007669"/>
    <property type="project" value="TreeGrafter"/>
</dbReference>
<evidence type="ECO:0000259" key="5">
    <source>
        <dbReference type="Pfam" id="PF13859"/>
    </source>
</evidence>
<organism evidence="7 8">
    <name type="scientific">Dysgonomonas hofstadii</name>
    <dbReference type="NCBI Taxonomy" id="637886"/>
    <lineage>
        <taxon>Bacteria</taxon>
        <taxon>Pseudomonadati</taxon>
        <taxon>Bacteroidota</taxon>
        <taxon>Bacteroidia</taxon>
        <taxon>Bacteroidales</taxon>
        <taxon>Dysgonomonadaceae</taxon>
        <taxon>Dysgonomonas</taxon>
    </lineage>
</organism>
<dbReference type="GO" id="GO:0005737">
    <property type="term" value="C:cytoplasm"/>
    <property type="evidence" value="ECO:0007669"/>
    <property type="project" value="TreeGrafter"/>
</dbReference>
<gene>
    <name evidence="7" type="ORF">GGR21_003554</name>
</gene>
<evidence type="ECO:0000256" key="3">
    <source>
        <dbReference type="ARBA" id="ARBA00012733"/>
    </source>
</evidence>
<evidence type="ECO:0000259" key="6">
    <source>
        <dbReference type="Pfam" id="PF14873"/>
    </source>
</evidence>
<protein>
    <recommendedName>
        <fullName evidence="3">exo-alpha-sialidase</fullName>
        <ecNumber evidence="3">3.2.1.18</ecNumber>
    </recommendedName>
</protein>
<dbReference type="InterPro" id="IPR036278">
    <property type="entry name" value="Sialidase_sf"/>
</dbReference>
<dbReference type="InterPro" id="IPR029456">
    <property type="entry name" value="Sialidase_N"/>
</dbReference>
<keyword evidence="7" id="KW-0326">Glycosidase</keyword>
<evidence type="ECO:0000313" key="7">
    <source>
        <dbReference type="EMBL" id="MBB4037634.1"/>
    </source>
</evidence>
<evidence type="ECO:0000256" key="1">
    <source>
        <dbReference type="ARBA" id="ARBA00000427"/>
    </source>
</evidence>
<dbReference type="GO" id="GO:0016020">
    <property type="term" value="C:membrane"/>
    <property type="evidence" value="ECO:0007669"/>
    <property type="project" value="TreeGrafter"/>
</dbReference>
<feature type="domain" description="Sialidase" evidence="5">
    <location>
        <begin position="184"/>
        <end position="490"/>
    </location>
</feature>
<dbReference type="CDD" id="cd15482">
    <property type="entry name" value="Sialidase_non-viral"/>
    <property type="match status" value="1"/>
</dbReference>
<dbReference type="EMBL" id="JACIEP010000015">
    <property type="protein sequence ID" value="MBB4037634.1"/>
    <property type="molecule type" value="Genomic_DNA"/>
</dbReference>
<keyword evidence="7" id="KW-0378">Hydrolase</keyword>
<dbReference type="Gene3D" id="2.60.40.1290">
    <property type="match status" value="1"/>
</dbReference>
<comment type="similarity">
    <text evidence="2">Belongs to the glycosyl hydrolase 33 family.</text>
</comment>
<name>A0A840CVD6_9BACT</name>
<feature type="domain" description="Sialidase N-terminal" evidence="6">
    <location>
        <begin position="28"/>
        <end position="151"/>
    </location>
</feature>
<dbReference type="PROSITE" id="PS51257">
    <property type="entry name" value="PROKAR_LIPOPROTEIN"/>
    <property type="match status" value="1"/>
</dbReference>
<reference evidence="7 8" key="1">
    <citation type="submission" date="2020-08" db="EMBL/GenBank/DDBJ databases">
        <title>Genomic Encyclopedia of Type Strains, Phase IV (KMG-IV): sequencing the most valuable type-strain genomes for metagenomic binning, comparative biology and taxonomic classification.</title>
        <authorList>
            <person name="Goeker M."/>
        </authorList>
    </citation>
    <scope>NUCLEOTIDE SEQUENCE [LARGE SCALE GENOMIC DNA]</scope>
    <source>
        <strain evidence="7 8">DSM 104969</strain>
    </source>
</reference>
<dbReference type="RefSeq" id="WP_183308469.1">
    <property type="nucleotide sequence ID" value="NZ_JACIEP010000015.1"/>
</dbReference>
<dbReference type="InterPro" id="IPR026856">
    <property type="entry name" value="Sialidase_fam"/>
</dbReference>
<evidence type="ECO:0000313" key="8">
    <source>
        <dbReference type="Proteomes" id="UP000555103"/>
    </source>
</evidence>
<dbReference type="GO" id="GO:0004308">
    <property type="term" value="F:exo-alpha-sialidase activity"/>
    <property type="evidence" value="ECO:0007669"/>
    <property type="project" value="UniProtKB-EC"/>
</dbReference>
<sequence>MKRTNFLLFIVFPCSILLFSCADTIRKIQVNIEKPELPVLVKKDVNPVLKIDFVRLDSLPYSVEEIKISTEGTTDLSDISSISLYGTLENGQIDTSVQLCEPQQAAKTVKLRNEILADKDTFSLWVTVSLKDKVQLDHKINLACIDIKTSKGKLKFDIPMTSPSRIGVAVRQHNQDGVHTSRIPGLTISKNGTLLAIFDARYESSRDLQGHMDIALHRSTDKGVTWQPMQIVLDMGEWGGLPQKFNGVSDACILADDNSGDLYIAGLWMHGVLNAETGKWVSGLSEESKEWIHQWRKKGSQPGFGEKQTSQFLIAKSSDDGLTWSRPENITSKTKRKEWWLFAPAPGHGITLSDGTLVLPTQGRDSRGESFSNITWSKDKGKTWVTSNPAFSNTTECMAVELSDGSIMLNMRDSKNRGNKKTNGRRVAVTTDLGQTWKEHVTSHNALIEPTCMASIHRHRYKENSEEKSILLFVNPNDHSVRDKITLKVSFDDGMTWPEDKWILLDQYKSAGYSCITSVDENTIGILYESSQANLVFIQIPLSEILN</sequence>
<keyword evidence="4" id="KW-0732">Signal</keyword>
<dbReference type="PANTHER" id="PTHR10628:SF30">
    <property type="entry name" value="EXO-ALPHA-SIALIDASE"/>
    <property type="match status" value="1"/>
</dbReference>
<dbReference type="AlphaFoldDB" id="A0A840CVD6"/>
<dbReference type="SUPFAM" id="SSF50939">
    <property type="entry name" value="Sialidases"/>
    <property type="match status" value="1"/>
</dbReference>
<dbReference type="Gene3D" id="2.120.10.10">
    <property type="match status" value="1"/>
</dbReference>
<dbReference type="InterPro" id="IPR011040">
    <property type="entry name" value="Sialidase"/>
</dbReference>
<comment type="caution">
    <text evidence="7">The sequence shown here is derived from an EMBL/GenBank/DDBJ whole genome shotgun (WGS) entry which is preliminary data.</text>
</comment>
<evidence type="ECO:0000256" key="4">
    <source>
        <dbReference type="SAM" id="SignalP"/>
    </source>
</evidence>
<dbReference type="Proteomes" id="UP000555103">
    <property type="component" value="Unassembled WGS sequence"/>
</dbReference>
<feature type="chain" id="PRO_5032548999" description="exo-alpha-sialidase" evidence="4">
    <location>
        <begin position="23"/>
        <end position="547"/>
    </location>
</feature>